<accession>A0A072PEF6</accession>
<comment type="caution">
    <text evidence="1">The sequence shown here is derived from an EMBL/GenBank/DDBJ whole genome shotgun (WGS) entry which is preliminary data.</text>
</comment>
<dbReference type="AlphaFoldDB" id="A0A072PEF6"/>
<dbReference type="VEuPathDB" id="FungiDB:A1O9_09735"/>
<organism evidence="1 2">
    <name type="scientific">Exophiala aquamarina CBS 119918</name>
    <dbReference type="NCBI Taxonomy" id="1182545"/>
    <lineage>
        <taxon>Eukaryota</taxon>
        <taxon>Fungi</taxon>
        <taxon>Dikarya</taxon>
        <taxon>Ascomycota</taxon>
        <taxon>Pezizomycotina</taxon>
        <taxon>Eurotiomycetes</taxon>
        <taxon>Chaetothyriomycetidae</taxon>
        <taxon>Chaetothyriales</taxon>
        <taxon>Herpotrichiellaceae</taxon>
        <taxon>Exophiala</taxon>
    </lineage>
</organism>
<evidence type="ECO:0008006" key="3">
    <source>
        <dbReference type="Google" id="ProtNLM"/>
    </source>
</evidence>
<evidence type="ECO:0000313" key="2">
    <source>
        <dbReference type="Proteomes" id="UP000027920"/>
    </source>
</evidence>
<dbReference type="RefSeq" id="XP_013256530.1">
    <property type="nucleotide sequence ID" value="XM_013401076.1"/>
</dbReference>
<sequence>METNLVLRVLTTQELAKDPSLIPLIQMINETYEGNLEDPEGINDRYSGPDELLQELGADGLCTLVLDCGNNNSPVAVVGARRWKGHRNYGNPQDDGRDWEIAPAASHRDPKYRKKGLVDRCLQAVYAHLLAQAGTGAEAGPRPVRLHMTVLEDLNAEYWKRKGYKQDGDRWLIPKGRWHKFHEYTVIDMLKEISPGEM</sequence>
<dbReference type="HOGENOM" id="CLU_123477_0_0_1"/>
<evidence type="ECO:0000313" key="1">
    <source>
        <dbReference type="EMBL" id="KEF53940.1"/>
    </source>
</evidence>
<dbReference type="Proteomes" id="UP000027920">
    <property type="component" value="Unassembled WGS sequence"/>
</dbReference>
<gene>
    <name evidence="1" type="ORF">A1O9_09735</name>
</gene>
<dbReference type="GeneID" id="25284643"/>
<name>A0A072PEF6_9EURO</name>
<proteinExistence type="predicted"/>
<reference evidence="1 2" key="1">
    <citation type="submission" date="2013-03" db="EMBL/GenBank/DDBJ databases">
        <title>The Genome Sequence of Exophiala aquamarina CBS 119918.</title>
        <authorList>
            <consortium name="The Broad Institute Genomics Platform"/>
            <person name="Cuomo C."/>
            <person name="de Hoog S."/>
            <person name="Gorbushina A."/>
            <person name="Walker B."/>
            <person name="Young S.K."/>
            <person name="Zeng Q."/>
            <person name="Gargeya S."/>
            <person name="Fitzgerald M."/>
            <person name="Haas B."/>
            <person name="Abouelleil A."/>
            <person name="Allen A.W."/>
            <person name="Alvarado L."/>
            <person name="Arachchi H.M."/>
            <person name="Berlin A.M."/>
            <person name="Chapman S.B."/>
            <person name="Gainer-Dewar J."/>
            <person name="Goldberg J."/>
            <person name="Griggs A."/>
            <person name="Gujja S."/>
            <person name="Hansen M."/>
            <person name="Howarth C."/>
            <person name="Imamovic A."/>
            <person name="Ireland A."/>
            <person name="Larimer J."/>
            <person name="McCowan C."/>
            <person name="Murphy C."/>
            <person name="Pearson M."/>
            <person name="Poon T.W."/>
            <person name="Priest M."/>
            <person name="Roberts A."/>
            <person name="Saif S."/>
            <person name="Shea T."/>
            <person name="Sisk P."/>
            <person name="Sykes S."/>
            <person name="Wortman J."/>
            <person name="Nusbaum C."/>
            <person name="Birren B."/>
        </authorList>
    </citation>
    <scope>NUCLEOTIDE SEQUENCE [LARGE SCALE GENOMIC DNA]</scope>
    <source>
        <strain evidence="1 2">CBS 119918</strain>
    </source>
</reference>
<dbReference type="OrthoDB" id="4105376at2759"/>
<protein>
    <recommendedName>
        <fullName evidence="3">N-acetyltransferase domain-containing protein</fullName>
    </recommendedName>
</protein>
<dbReference type="EMBL" id="AMGV01000011">
    <property type="protein sequence ID" value="KEF53940.1"/>
    <property type="molecule type" value="Genomic_DNA"/>
</dbReference>
<keyword evidence="2" id="KW-1185">Reference proteome</keyword>